<accession>Q69Y82</accession>
<evidence type="ECO:0000313" key="3">
    <source>
        <dbReference type="Proteomes" id="UP000000763"/>
    </source>
</evidence>
<reference evidence="3" key="2">
    <citation type="journal article" date="2008" name="Nucleic Acids Res.">
        <title>The rice annotation project database (RAP-DB): 2008 update.</title>
        <authorList>
            <consortium name="The rice annotation project (RAP)"/>
        </authorList>
    </citation>
    <scope>GENOME REANNOTATION</scope>
    <source>
        <strain evidence="3">cv. Nipponbare</strain>
    </source>
</reference>
<feature type="region of interest" description="Disordered" evidence="1">
    <location>
        <begin position="193"/>
        <end position="212"/>
    </location>
</feature>
<evidence type="ECO:0000313" key="2">
    <source>
        <dbReference type="EMBL" id="BAD35245.1"/>
    </source>
</evidence>
<feature type="region of interest" description="Disordered" evidence="1">
    <location>
        <begin position="72"/>
        <end position="91"/>
    </location>
</feature>
<dbReference type="Proteomes" id="UP000000763">
    <property type="component" value="Chromosome 6"/>
</dbReference>
<gene>
    <name evidence="2" type="primary">P0618D11.20</name>
</gene>
<proteinExistence type="predicted"/>
<evidence type="ECO:0000256" key="1">
    <source>
        <dbReference type="SAM" id="MobiDB-lite"/>
    </source>
</evidence>
<dbReference type="EMBL" id="AP003512">
    <property type="protein sequence ID" value="BAD35245.1"/>
    <property type="molecule type" value="Genomic_DNA"/>
</dbReference>
<feature type="compositionally biased region" description="Low complexity" evidence="1">
    <location>
        <begin position="74"/>
        <end position="89"/>
    </location>
</feature>
<reference evidence="3" key="1">
    <citation type="journal article" date="2005" name="Nature">
        <title>The map-based sequence of the rice genome.</title>
        <authorList>
            <consortium name="International rice genome sequencing project (IRGSP)"/>
            <person name="Matsumoto T."/>
            <person name="Wu J."/>
            <person name="Kanamori H."/>
            <person name="Katayose Y."/>
            <person name="Fujisawa M."/>
            <person name="Namiki N."/>
            <person name="Mizuno H."/>
            <person name="Yamamoto K."/>
            <person name="Antonio B.A."/>
            <person name="Baba T."/>
            <person name="Sakata K."/>
            <person name="Nagamura Y."/>
            <person name="Aoki H."/>
            <person name="Arikawa K."/>
            <person name="Arita K."/>
            <person name="Bito T."/>
            <person name="Chiden Y."/>
            <person name="Fujitsuka N."/>
            <person name="Fukunaka R."/>
            <person name="Hamada M."/>
            <person name="Harada C."/>
            <person name="Hayashi A."/>
            <person name="Hijishita S."/>
            <person name="Honda M."/>
            <person name="Hosokawa S."/>
            <person name="Ichikawa Y."/>
            <person name="Idonuma A."/>
            <person name="Iijima M."/>
            <person name="Ikeda M."/>
            <person name="Ikeno M."/>
            <person name="Ito K."/>
            <person name="Ito S."/>
            <person name="Ito T."/>
            <person name="Ito Y."/>
            <person name="Ito Y."/>
            <person name="Iwabuchi A."/>
            <person name="Kamiya K."/>
            <person name="Karasawa W."/>
            <person name="Kurita K."/>
            <person name="Katagiri S."/>
            <person name="Kikuta A."/>
            <person name="Kobayashi H."/>
            <person name="Kobayashi N."/>
            <person name="Machita K."/>
            <person name="Maehara T."/>
            <person name="Masukawa M."/>
            <person name="Mizubayashi T."/>
            <person name="Mukai Y."/>
            <person name="Nagasaki H."/>
            <person name="Nagata Y."/>
            <person name="Naito S."/>
            <person name="Nakashima M."/>
            <person name="Nakama Y."/>
            <person name="Nakamichi Y."/>
            <person name="Nakamura M."/>
            <person name="Meguro A."/>
            <person name="Negishi M."/>
            <person name="Ohta I."/>
            <person name="Ohta T."/>
            <person name="Okamoto M."/>
            <person name="Ono N."/>
            <person name="Saji S."/>
            <person name="Sakaguchi M."/>
            <person name="Sakai K."/>
            <person name="Shibata M."/>
            <person name="Shimokawa T."/>
            <person name="Song J."/>
            <person name="Takazaki Y."/>
            <person name="Terasawa K."/>
            <person name="Tsugane M."/>
            <person name="Tsuji K."/>
            <person name="Ueda S."/>
            <person name="Waki K."/>
            <person name="Yamagata H."/>
            <person name="Yamamoto M."/>
            <person name="Yamamoto S."/>
            <person name="Yamane H."/>
            <person name="Yoshiki S."/>
            <person name="Yoshihara R."/>
            <person name="Yukawa K."/>
            <person name="Zhong H."/>
            <person name="Yano M."/>
            <person name="Yuan Q."/>
            <person name="Ouyang S."/>
            <person name="Liu J."/>
            <person name="Jones K.M."/>
            <person name="Gansberger K."/>
            <person name="Moffat K."/>
            <person name="Hill J."/>
            <person name="Bera J."/>
            <person name="Fadrosh D."/>
            <person name="Jin S."/>
            <person name="Johri S."/>
            <person name="Kim M."/>
            <person name="Overton L."/>
            <person name="Reardon M."/>
            <person name="Tsitrin T."/>
            <person name="Vuong H."/>
            <person name="Weaver B."/>
            <person name="Ciecko A."/>
            <person name="Tallon L."/>
            <person name="Jackson J."/>
            <person name="Pai G."/>
            <person name="Aken S.V."/>
            <person name="Utterback T."/>
            <person name="Reidmuller S."/>
            <person name="Feldblyum T."/>
            <person name="Hsiao J."/>
            <person name="Zismann V."/>
            <person name="Iobst S."/>
            <person name="de Vazeille A.R."/>
            <person name="Buell C.R."/>
            <person name="Ying K."/>
            <person name="Li Y."/>
            <person name="Lu T."/>
            <person name="Huang Y."/>
            <person name="Zhao Q."/>
            <person name="Feng Q."/>
            <person name="Zhang L."/>
            <person name="Zhu J."/>
            <person name="Weng Q."/>
            <person name="Mu J."/>
            <person name="Lu Y."/>
            <person name="Fan D."/>
            <person name="Liu Y."/>
            <person name="Guan J."/>
            <person name="Zhang Y."/>
            <person name="Yu S."/>
            <person name="Liu X."/>
            <person name="Zhang Y."/>
            <person name="Hong G."/>
            <person name="Han B."/>
            <person name="Choisne N."/>
            <person name="Demange N."/>
            <person name="Orjeda G."/>
            <person name="Samain S."/>
            <person name="Cattolico L."/>
            <person name="Pelletier E."/>
            <person name="Couloux A."/>
            <person name="Segurens B."/>
            <person name="Wincker P."/>
            <person name="D'Hont A."/>
            <person name="Scarpelli C."/>
            <person name="Weissenbach J."/>
            <person name="Salanoubat M."/>
            <person name="Quetier F."/>
            <person name="Yu Y."/>
            <person name="Kim H.R."/>
            <person name="Rambo T."/>
            <person name="Currie J."/>
            <person name="Collura K."/>
            <person name="Luo M."/>
            <person name="Yang T."/>
            <person name="Ammiraju J.S.S."/>
            <person name="Engler F."/>
            <person name="Soderlund C."/>
            <person name="Wing R.A."/>
            <person name="Palmer L.E."/>
            <person name="de la Bastide M."/>
            <person name="Spiegel L."/>
            <person name="Nascimento L."/>
            <person name="Zutavern T."/>
            <person name="O'Shaughnessy A."/>
            <person name="Dike S."/>
            <person name="Dedhia N."/>
            <person name="Preston R."/>
            <person name="Balija V."/>
            <person name="McCombie W.R."/>
            <person name="Chow T."/>
            <person name="Chen H."/>
            <person name="Chung M."/>
            <person name="Chen C."/>
            <person name="Shaw J."/>
            <person name="Wu H."/>
            <person name="Hsiao K."/>
            <person name="Chao Y."/>
            <person name="Chu M."/>
            <person name="Cheng C."/>
            <person name="Hour A."/>
            <person name="Lee P."/>
            <person name="Lin S."/>
            <person name="Lin Y."/>
            <person name="Liou J."/>
            <person name="Liu S."/>
            <person name="Hsing Y."/>
            <person name="Raghuvanshi S."/>
            <person name="Mohanty A."/>
            <person name="Bharti A.K."/>
            <person name="Gaur A."/>
            <person name="Gupta V."/>
            <person name="Kumar D."/>
            <person name="Ravi V."/>
            <person name="Vij S."/>
            <person name="Kapur A."/>
            <person name="Khurana P."/>
            <person name="Khurana P."/>
            <person name="Khurana J.P."/>
            <person name="Tyagi A.K."/>
            <person name="Gaikwad K."/>
            <person name="Singh A."/>
            <person name="Dalal V."/>
            <person name="Srivastava S."/>
            <person name="Dixit A."/>
            <person name="Pal A.K."/>
            <person name="Ghazi I.A."/>
            <person name="Yadav M."/>
            <person name="Pandit A."/>
            <person name="Bhargava A."/>
            <person name="Sureshbabu K."/>
            <person name="Batra K."/>
            <person name="Sharma T.R."/>
            <person name="Mohapatra T."/>
            <person name="Singh N.K."/>
            <person name="Messing J."/>
            <person name="Nelson A.B."/>
            <person name="Fuks G."/>
            <person name="Kavchok S."/>
            <person name="Keizer G."/>
            <person name="Linton E."/>
            <person name="Llaca V."/>
            <person name="Song R."/>
            <person name="Tanyolac B."/>
            <person name="Young S."/>
            <person name="Ho-Il K."/>
            <person name="Hahn J.H."/>
            <person name="Sangsakoo G."/>
            <person name="Vanavichit A."/>
            <person name="de Mattos Luiz.A.T."/>
            <person name="Zimmer P.D."/>
            <person name="Malone G."/>
            <person name="Dellagostin O."/>
            <person name="de Oliveira A.C."/>
            <person name="Bevan M."/>
            <person name="Bancroft I."/>
            <person name="Minx P."/>
            <person name="Cordum H."/>
            <person name="Wilson R."/>
            <person name="Cheng Z."/>
            <person name="Jin W."/>
            <person name="Jiang J."/>
            <person name="Leong S.A."/>
            <person name="Iwama H."/>
            <person name="Gojobori T."/>
            <person name="Itoh T."/>
            <person name="Niimura Y."/>
            <person name="Fujii Y."/>
            <person name="Habara T."/>
            <person name="Sakai H."/>
            <person name="Sato Y."/>
            <person name="Wilson G."/>
            <person name="Kumar K."/>
            <person name="McCouch S."/>
            <person name="Juretic N."/>
            <person name="Hoen D."/>
            <person name="Wright S."/>
            <person name="Bruskiewich R."/>
            <person name="Bureau T."/>
            <person name="Miyao A."/>
            <person name="Hirochika H."/>
            <person name="Nishikawa T."/>
            <person name="Kadowaki K."/>
            <person name="Sugiura M."/>
            <person name="Burr B."/>
            <person name="Sasaki T."/>
        </authorList>
    </citation>
    <scope>NUCLEOTIDE SEQUENCE [LARGE SCALE GENOMIC DNA]</scope>
    <source>
        <strain evidence="3">cv. Nipponbare</strain>
    </source>
</reference>
<dbReference type="AlphaFoldDB" id="Q69Y82"/>
<name>Q69Y82_ORYSJ</name>
<sequence length="212" mass="22831">MQVLDHRSLPLDALRSGSLKFASRDYENGKPFHVFLRLRAIPVAGSSMSVTTQVPPWLLSLISPLRLVGSQRHSTTAPSSTSASRRPSPLLAEGHHHQNLSVELHVTSSSSFGEDPIPSHSFAPLPELIAKPDGCCTSIHWATCHHCPVGLSCKLTSSGPSVWPFPLVAHVGTTVAPCRCHLSAPVCRGRPVRHHTMSPHDRVSADPGHLSV</sequence>
<protein>
    <submittedName>
        <fullName evidence="2">Uncharacterized protein</fullName>
    </submittedName>
</protein>
<organism evidence="2 3">
    <name type="scientific">Oryza sativa subsp. japonica</name>
    <name type="common">Rice</name>
    <dbReference type="NCBI Taxonomy" id="39947"/>
    <lineage>
        <taxon>Eukaryota</taxon>
        <taxon>Viridiplantae</taxon>
        <taxon>Streptophyta</taxon>
        <taxon>Embryophyta</taxon>
        <taxon>Tracheophyta</taxon>
        <taxon>Spermatophyta</taxon>
        <taxon>Magnoliopsida</taxon>
        <taxon>Liliopsida</taxon>
        <taxon>Poales</taxon>
        <taxon>Poaceae</taxon>
        <taxon>BOP clade</taxon>
        <taxon>Oryzoideae</taxon>
        <taxon>Oryzeae</taxon>
        <taxon>Oryzinae</taxon>
        <taxon>Oryza</taxon>
        <taxon>Oryza sativa</taxon>
    </lineage>
</organism>